<dbReference type="Gene3D" id="3.10.360.10">
    <property type="entry name" value="Antimicrobial Peptide, Beta-defensin 2, Chain A"/>
    <property type="match status" value="1"/>
</dbReference>
<protein>
    <recommendedName>
        <fullName evidence="5">Beta-defensin-like domain-containing protein</fullName>
    </recommendedName>
</protein>
<dbReference type="GO" id="GO:0031731">
    <property type="term" value="F:CCR6 chemokine receptor binding"/>
    <property type="evidence" value="ECO:0007669"/>
    <property type="project" value="TreeGrafter"/>
</dbReference>
<sequence>MKLLHLVFAFLCLMMLVIPGFSGIGNISQCFKARGICYQHRCPDRLKQIGNCSRKVVCCR</sequence>
<feature type="domain" description="Beta-defensin-like" evidence="5">
    <location>
        <begin position="28"/>
        <end position="60"/>
    </location>
</feature>
<feature type="signal peptide" evidence="4">
    <location>
        <begin position="1"/>
        <end position="22"/>
    </location>
</feature>
<feature type="chain" id="PRO_5034037476" description="Beta-defensin-like domain-containing protein" evidence="4">
    <location>
        <begin position="23"/>
        <end position="60"/>
    </location>
</feature>
<dbReference type="GO" id="GO:0042742">
    <property type="term" value="P:defense response to bacterium"/>
    <property type="evidence" value="ECO:0007669"/>
    <property type="project" value="TreeGrafter"/>
</dbReference>
<dbReference type="PANTHER" id="PTHR20515">
    <property type="entry name" value="BETA-DEFENSIN"/>
    <property type="match status" value="1"/>
</dbReference>
<reference evidence="6" key="1">
    <citation type="submission" date="2025-08" db="UniProtKB">
        <authorList>
            <consortium name="Ensembl"/>
        </authorList>
    </citation>
    <scope>IDENTIFICATION</scope>
</reference>
<name>A0A8D0BBF6_SALMN</name>
<keyword evidence="3" id="KW-1015">Disulfide bond</keyword>
<dbReference type="InterPro" id="IPR001855">
    <property type="entry name" value="Defensin_beta-like"/>
</dbReference>
<dbReference type="PANTHER" id="PTHR20515:SF2">
    <property type="entry name" value="DEFENSIN BETA 4A"/>
    <property type="match status" value="1"/>
</dbReference>
<reference evidence="6" key="2">
    <citation type="submission" date="2025-09" db="UniProtKB">
        <authorList>
            <consortium name="Ensembl"/>
        </authorList>
    </citation>
    <scope>IDENTIFICATION</scope>
</reference>
<evidence type="ECO:0000259" key="5">
    <source>
        <dbReference type="Pfam" id="PF00711"/>
    </source>
</evidence>
<evidence type="ECO:0000256" key="1">
    <source>
        <dbReference type="ARBA" id="ARBA00004613"/>
    </source>
</evidence>
<dbReference type="Pfam" id="PF00711">
    <property type="entry name" value="Defensin_beta"/>
    <property type="match status" value="1"/>
</dbReference>
<keyword evidence="2" id="KW-0964">Secreted</keyword>
<keyword evidence="4" id="KW-0732">Signal</keyword>
<dbReference type="GO" id="GO:0060326">
    <property type="term" value="P:cell chemotaxis"/>
    <property type="evidence" value="ECO:0007669"/>
    <property type="project" value="TreeGrafter"/>
</dbReference>
<proteinExistence type="predicted"/>
<dbReference type="GO" id="GO:0005615">
    <property type="term" value="C:extracellular space"/>
    <property type="evidence" value="ECO:0007669"/>
    <property type="project" value="TreeGrafter"/>
</dbReference>
<comment type="subcellular location">
    <subcellularLocation>
        <location evidence="1">Secreted</location>
    </subcellularLocation>
</comment>
<dbReference type="AlphaFoldDB" id="A0A8D0BBF6"/>
<organism evidence="6 7">
    <name type="scientific">Salvator merianae</name>
    <name type="common">Argentine black and white tegu</name>
    <name type="synonym">Tupinambis merianae</name>
    <dbReference type="NCBI Taxonomy" id="96440"/>
    <lineage>
        <taxon>Eukaryota</taxon>
        <taxon>Metazoa</taxon>
        <taxon>Chordata</taxon>
        <taxon>Craniata</taxon>
        <taxon>Vertebrata</taxon>
        <taxon>Euteleostomi</taxon>
        <taxon>Lepidosauria</taxon>
        <taxon>Squamata</taxon>
        <taxon>Bifurcata</taxon>
        <taxon>Unidentata</taxon>
        <taxon>Episquamata</taxon>
        <taxon>Laterata</taxon>
        <taxon>Teiioidea</taxon>
        <taxon>Teiidae</taxon>
        <taxon>Salvator</taxon>
    </lineage>
</organism>
<dbReference type="Proteomes" id="UP000694421">
    <property type="component" value="Unplaced"/>
</dbReference>
<dbReference type="GO" id="GO:0042056">
    <property type="term" value="F:chemoattractant activity"/>
    <property type="evidence" value="ECO:0007669"/>
    <property type="project" value="TreeGrafter"/>
</dbReference>
<evidence type="ECO:0000313" key="6">
    <source>
        <dbReference type="Ensembl" id="ENSSMRP00000003500.1"/>
    </source>
</evidence>
<evidence type="ECO:0000256" key="4">
    <source>
        <dbReference type="SAM" id="SignalP"/>
    </source>
</evidence>
<keyword evidence="7" id="KW-1185">Reference proteome</keyword>
<evidence type="ECO:0000256" key="3">
    <source>
        <dbReference type="ARBA" id="ARBA00023157"/>
    </source>
</evidence>
<accession>A0A8D0BBF6</accession>
<evidence type="ECO:0000313" key="7">
    <source>
        <dbReference type="Proteomes" id="UP000694421"/>
    </source>
</evidence>
<dbReference type="SUPFAM" id="SSF57392">
    <property type="entry name" value="Defensin-like"/>
    <property type="match status" value="1"/>
</dbReference>
<evidence type="ECO:0000256" key="2">
    <source>
        <dbReference type="ARBA" id="ARBA00022525"/>
    </source>
</evidence>
<dbReference type="Ensembl" id="ENSSMRT00000004170.1">
    <property type="protein sequence ID" value="ENSSMRP00000003500.1"/>
    <property type="gene ID" value="ENSSMRG00000002943.1"/>
</dbReference>